<dbReference type="Proteomes" id="UP000483362">
    <property type="component" value="Unassembled WGS sequence"/>
</dbReference>
<dbReference type="AlphaFoldDB" id="A0A6L5XA82"/>
<dbReference type="RefSeq" id="WP_154328042.1">
    <property type="nucleotide sequence ID" value="NZ_CP045696.1"/>
</dbReference>
<accession>A0A6L5XA82</accession>
<organism evidence="1 2">
    <name type="scientific">Sodaliphilus pleomorphus</name>
    <dbReference type="NCBI Taxonomy" id="2606626"/>
    <lineage>
        <taxon>Bacteria</taxon>
        <taxon>Pseudomonadati</taxon>
        <taxon>Bacteroidota</taxon>
        <taxon>Bacteroidia</taxon>
        <taxon>Bacteroidales</taxon>
        <taxon>Muribaculaceae</taxon>
        <taxon>Sodaliphilus</taxon>
    </lineage>
</organism>
<evidence type="ECO:0000313" key="2">
    <source>
        <dbReference type="Proteomes" id="UP000483362"/>
    </source>
</evidence>
<evidence type="ECO:0000313" key="1">
    <source>
        <dbReference type="EMBL" id="MSS16173.1"/>
    </source>
</evidence>
<comment type="caution">
    <text evidence="1">The sequence shown here is derived from an EMBL/GenBank/DDBJ whole genome shotgun (WGS) entry which is preliminary data.</text>
</comment>
<protein>
    <submittedName>
        <fullName evidence="1">Uncharacterized protein</fullName>
    </submittedName>
</protein>
<reference evidence="1 2" key="1">
    <citation type="submission" date="2019-08" db="EMBL/GenBank/DDBJ databases">
        <title>In-depth cultivation of the pig gut microbiome towards novel bacterial diversity and tailored functional studies.</title>
        <authorList>
            <person name="Wylensek D."/>
            <person name="Hitch T.C.A."/>
            <person name="Clavel T."/>
        </authorList>
    </citation>
    <scope>NUCLEOTIDE SEQUENCE [LARGE SCALE GENOMIC DNA]</scope>
    <source>
        <strain evidence="1 2">Oil-RF-744-WCA-WT-10</strain>
    </source>
</reference>
<keyword evidence="2" id="KW-1185">Reference proteome</keyword>
<proteinExistence type="predicted"/>
<name>A0A6L5XA82_9BACT</name>
<dbReference type="EMBL" id="VULT01000001">
    <property type="protein sequence ID" value="MSS16173.1"/>
    <property type="molecule type" value="Genomic_DNA"/>
</dbReference>
<sequence length="118" mass="14235">MKVRIYSHNGKTEYIEFDLGKYTMENLDKVKSDYFTACGKNCYLKVGFFPENEKEERMISYFSWQMPNSYTRHFYTVQARYAMQGNKILPRVSDETLKELDGYLVNDRKEFEWWMSAN</sequence>
<gene>
    <name evidence="1" type="ORF">FYJ29_00060</name>
</gene>